<feature type="binding site" evidence="14">
    <location>
        <position position="301"/>
    </location>
    <ligand>
        <name>Ca(2+)</name>
        <dbReference type="ChEBI" id="CHEBI:29108"/>
        <label>4</label>
    </ligand>
</feature>
<evidence type="ECO:0000256" key="17">
    <source>
        <dbReference type="SAM" id="MobiDB-lite"/>
    </source>
</evidence>
<dbReference type="SMART" id="SM00235">
    <property type="entry name" value="ZnMc"/>
    <property type="match status" value="1"/>
</dbReference>
<dbReference type="GO" id="GO:0031012">
    <property type="term" value="C:extracellular matrix"/>
    <property type="evidence" value="ECO:0007669"/>
    <property type="project" value="InterPro"/>
</dbReference>
<feature type="binding site" evidence="14">
    <location>
        <position position="441"/>
    </location>
    <ligand>
        <name>Ca(2+)</name>
        <dbReference type="ChEBI" id="CHEBI:29108"/>
        <label>4</label>
    </ligand>
</feature>
<feature type="binding site" evidence="14">
    <location>
        <position position="174"/>
    </location>
    <ligand>
        <name>Zn(2+)</name>
        <dbReference type="ChEBI" id="CHEBI:29105"/>
        <label>1</label>
    </ligand>
</feature>
<feature type="binding site" evidence="14">
    <location>
        <position position="182"/>
    </location>
    <ligand>
        <name>Ca(2+)</name>
        <dbReference type="ChEBI" id="CHEBI:29108"/>
        <label>3</label>
    </ligand>
</feature>
<feature type="binding site" evidence="14">
    <location>
        <position position="129"/>
    </location>
    <ligand>
        <name>Ca(2+)</name>
        <dbReference type="ChEBI" id="CHEBI:29108"/>
        <label>1</label>
    </ligand>
</feature>
<dbReference type="InterPro" id="IPR006026">
    <property type="entry name" value="Peptidase_Metallo"/>
</dbReference>
<keyword evidence="7 13" id="KW-0862">Zinc</keyword>
<sequence length="534" mass="59505">MNTCTFLAVLVSAAFDCVLADMTMQGGMNYLMNFGYMDPPSMQTGQLQSEDAMREAISMFQEFANITVTGKLDNETMAMMAMPRCGVPDMMGTHSRGMARRRRRYALQGSTWPKRDLTWSLADADYTPDLGKGDVDEAITRAFQLWQDQTPLTFTRVSPPTQADIFIKFAPIEHGDGAPFDGPGGTLAHAFFPQFGGDAHFDESEQWTVKTASGTNLLQVAAHEFGHSLGLSHSEISDALMAPFYRGYEPDFVLHSDDIAGIQMLYGMPDMERPTPRPDAGMTPNPNPNPDVPDTCSGELDAITITEDGKTYAFRGNYFWELNSAGMVAGYPKLISDVWGDLPGDLDAAMYYRANKKLYFYKGDQYWRYTSTQLDTGYPRPMSQWGGVPSSVDSAYIWSGNGRLYFTKDDQYYRYRAGTGVDRGYPRDLSVWNGVPADGVDTVMQWVNGRTYFFKGSQYWRFNDTTFSVDPGYPKSTAQYWFGCMMEMEPTTPKPTTPKLPPCDLQGVNSGVNVVPTVVLPSLLSVLVAKLLLF</sequence>
<feature type="binding site" evidence="14">
    <location>
        <position position="181"/>
    </location>
    <ligand>
        <name>Ca(2+)</name>
        <dbReference type="ChEBI" id="CHEBI:29108"/>
        <label>3</label>
    </ligand>
</feature>
<dbReference type="PANTHER" id="PTHR10201">
    <property type="entry name" value="MATRIX METALLOPROTEINASE"/>
    <property type="match status" value="1"/>
</dbReference>
<dbReference type="PANTHER" id="PTHR10201:SF331">
    <property type="entry name" value="MATRIX METALLOPROTEINASE-14-LIKE ISOFORM X1"/>
    <property type="match status" value="1"/>
</dbReference>
<feature type="modified residue" description="Phosphotyrosine; by PKDCC" evidence="15">
    <location>
        <position position="378"/>
    </location>
</feature>
<protein>
    <submittedName>
        <fullName evidence="21">Matrix metalloproteinase-14-like isoform X2</fullName>
    </submittedName>
    <submittedName>
        <fullName evidence="22">Matrix metalloproteinase-14-like isoform X3</fullName>
    </submittedName>
</protein>
<dbReference type="AlphaFoldDB" id="A0A9J7KKD8"/>
<dbReference type="SUPFAM" id="SSF47090">
    <property type="entry name" value="PGBD-like"/>
    <property type="match status" value="1"/>
</dbReference>
<dbReference type="InterPro" id="IPR036375">
    <property type="entry name" value="Hemopexin-like_dom_sf"/>
</dbReference>
<feature type="repeat" description="Hemopexin" evidence="16">
    <location>
        <begin position="297"/>
        <end position="342"/>
    </location>
</feature>
<keyword evidence="8 14" id="KW-0106">Calcium</keyword>
<dbReference type="Pfam" id="PF00045">
    <property type="entry name" value="Hemopexin"/>
    <property type="match status" value="4"/>
</dbReference>
<dbReference type="RefSeq" id="XP_035663772.1">
    <property type="nucleotide sequence ID" value="XM_035807879.1"/>
</dbReference>
<feature type="repeat" description="Hemopexin" evidence="16">
    <location>
        <begin position="437"/>
        <end position="484"/>
    </location>
</feature>
<feature type="binding site" evidence="14">
    <location>
        <position position="205"/>
    </location>
    <ligand>
        <name>Ca(2+)</name>
        <dbReference type="ChEBI" id="CHEBI:29108"/>
        <label>1</label>
    </ligand>
</feature>
<dbReference type="GO" id="GO:0008270">
    <property type="term" value="F:zinc ion binding"/>
    <property type="evidence" value="ECO:0007669"/>
    <property type="project" value="InterPro"/>
</dbReference>
<keyword evidence="10" id="KW-0865">Zymogen</keyword>
<dbReference type="SUPFAM" id="SSF50923">
    <property type="entry name" value="Hemopexin-like domain"/>
    <property type="match status" value="1"/>
</dbReference>
<dbReference type="InterPro" id="IPR018486">
    <property type="entry name" value="Hemopexin_CS"/>
</dbReference>
<keyword evidence="9" id="KW-0482">Metalloprotease</keyword>
<evidence type="ECO:0000259" key="19">
    <source>
        <dbReference type="SMART" id="SM00235"/>
    </source>
</evidence>
<feature type="region of interest" description="Disordered" evidence="17">
    <location>
        <begin position="272"/>
        <end position="292"/>
    </location>
</feature>
<dbReference type="FunFam" id="3.40.390.10:FF:000022">
    <property type="entry name" value="Matrix metalloproteinase 1, isoform C"/>
    <property type="match status" value="1"/>
</dbReference>
<evidence type="ECO:0000256" key="12">
    <source>
        <dbReference type="PIRSR" id="PIRSR001191-1"/>
    </source>
</evidence>
<feature type="binding site" description="in inhibited form" evidence="14">
    <location>
        <position position="85"/>
    </location>
    <ligand>
        <name>Zn(2+)</name>
        <dbReference type="ChEBI" id="CHEBI:29105"/>
        <label>2</label>
        <note>catalytic</note>
    </ligand>
</feature>
<dbReference type="CDD" id="cd04278">
    <property type="entry name" value="ZnMc_MMP"/>
    <property type="match status" value="1"/>
</dbReference>
<feature type="binding site" evidence="14">
    <location>
        <position position="196"/>
    </location>
    <ligand>
        <name>Ca(2+)</name>
        <dbReference type="ChEBI" id="CHEBI:29108"/>
        <label>2</label>
    </ligand>
</feature>
<dbReference type="Gene3D" id="3.40.390.10">
    <property type="entry name" value="Collagenase (Catalytic Domain)"/>
    <property type="match status" value="1"/>
</dbReference>
<dbReference type="PROSITE" id="PS00024">
    <property type="entry name" value="HEMOPEXIN"/>
    <property type="match status" value="1"/>
</dbReference>
<evidence type="ECO:0000256" key="3">
    <source>
        <dbReference type="ARBA" id="ARBA00022723"/>
    </source>
</evidence>
<evidence type="ECO:0000313" key="20">
    <source>
        <dbReference type="Proteomes" id="UP000001554"/>
    </source>
</evidence>
<keyword evidence="5" id="KW-0677">Repeat</keyword>
<feature type="binding site" evidence="14">
    <location>
        <position position="205"/>
    </location>
    <ligand>
        <name>Ca(2+)</name>
        <dbReference type="ChEBI" id="CHEBI:29108"/>
        <label>3</label>
    </ligand>
</feature>
<feature type="binding site" evidence="14">
    <location>
        <position position="395"/>
    </location>
    <ligand>
        <name>Ca(2+)</name>
        <dbReference type="ChEBI" id="CHEBI:29108"/>
        <label>5</label>
    </ligand>
</feature>
<evidence type="ECO:0000256" key="9">
    <source>
        <dbReference type="ARBA" id="ARBA00023049"/>
    </source>
</evidence>
<dbReference type="InterPro" id="IPR024079">
    <property type="entry name" value="MetalloPept_cat_dom_sf"/>
</dbReference>
<dbReference type="PIRSF" id="PIRSF001191">
    <property type="entry name" value="Peptidase_M10A_matrix"/>
    <property type="match status" value="1"/>
</dbReference>
<feature type="binding site" evidence="14">
    <location>
        <position position="176"/>
    </location>
    <ligand>
        <name>Zn(2+)</name>
        <dbReference type="ChEBI" id="CHEBI:29105"/>
        <label>1</label>
    </ligand>
</feature>
<evidence type="ECO:0000256" key="13">
    <source>
        <dbReference type="PIRSR" id="PIRSR001191-2"/>
    </source>
</evidence>
<dbReference type="SMART" id="SM00120">
    <property type="entry name" value="HX"/>
    <property type="match status" value="4"/>
</dbReference>
<comment type="cofactor">
    <cofactor evidence="14">
        <name>Zn(2+)</name>
        <dbReference type="ChEBI" id="CHEBI:29105"/>
    </cofactor>
    <text evidence="14">Binds 2 Zn(2+) ions per subunit.</text>
</comment>
<feature type="binding site" evidence="14">
    <location>
        <position position="443"/>
    </location>
    <ligand>
        <name>Ca(2+)</name>
        <dbReference type="ChEBI" id="CHEBI:29108"/>
        <label>5</label>
    </ligand>
</feature>
<feature type="binding site" evidence="13">
    <location>
        <position position="227"/>
    </location>
    <ligand>
        <name>Zn(2+)</name>
        <dbReference type="ChEBI" id="CHEBI:29105"/>
        <label>2</label>
        <note>catalytic</note>
    </ligand>
</feature>
<feature type="binding site" evidence="14">
    <location>
        <position position="164"/>
    </location>
    <ligand>
        <name>Ca(2+)</name>
        <dbReference type="ChEBI" id="CHEBI:29108"/>
        <label>2</label>
    </ligand>
</feature>
<dbReference type="GO" id="GO:0004222">
    <property type="term" value="F:metalloendopeptidase activity"/>
    <property type="evidence" value="ECO:0007669"/>
    <property type="project" value="InterPro"/>
</dbReference>
<dbReference type="FunFam" id="2.110.10.10:FF:000007">
    <property type="entry name" value="stromelysin-3 isoform X2"/>
    <property type="match status" value="1"/>
</dbReference>
<feature type="binding site" evidence="14">
    <location>
        <position position="189"/>
    </location>
    <ligand>
        <name>Zn(2+)</name>
        <dbReference type="ChEBI" id="CHEBI:29105"/>
        <label>1</label>
    </ligand>
</feature>
<keyword evidence="3 13" id="KW-0479">Metal-binding</keyword>
<dbReference type="InterPro" id="IPR021190">
    <property type="entry name" value="Pept_M10A"/>
</dbReference>
<dbReference type="InterPro" id="IPR002477">
    <property type="entry name" value="Peptidoglycan-bd-like"/>
</dbReference>
<feature type="signal peptide" evidence="18">
    <location>
        <begin position="1"/>
        <end position="20"/>
    </location>
</feature>
<reference evidence="21 22" key="1">
    <citation type="submission" date="2025-04" db="UniProtKB">
        <authorList>
            <consortium name="RefSeq"/>
        </authorList>
    </citation>
    <scope>IDENTIFICATION</scope>
    <source>
        <strain evidence="21 22">S238N-H82</strain>
        <tissue evidence="21 22">Testes</tissue>
    </source>
</reference>
<feature type="binding site" evidence="13">
    <location>
        <position position="223"/>
    </location>
    <ligand>
        <name>Zn(2+)</name>
        <dbReference type="ChEBI" id="CHEBI:29105"/>
        <label>2</label>
        <note>catalytic</note>
    </ligand>
</feature>
<feature type="binding site" evidence="14">
    <location>
        <position position="198"/>
    </location>
    <ligand>
        <name>Ca(2+)</name>
        <dbReference type="ChEBI" id="CHEBI:29108"/>
        <label>2</label>
    </ligand>
</feature>
<evidence type="ECO:0000256" key="11">
    <source>
        <dbReference type="ARBA" id="ARBA00023157"/>
    </source>
</evidence>
<evidence type="ECO:0000256" key="15">
    <source>
        <dbReference type="PIRSR" id="PIRSR621190-4"/>
    </source>
</evidence>
<dbReference type="OMA" id="YITNDEP"/>
<evidence type="ECO:0000256" key="1">
    <source>
        <dbReference type="ARBA" id="ARBA00010370"/>
    </source>
</evidence>
<evidence type="ECO:0000256" key="2">
    <source>
        <dbReference type="ARBA" id="ARBA00022670"/>
    </source>
</evidence>
<evidence type="ECO:0000313" key="22">
    <source>
        <dbReference type="RefSeq" id="XP_035663773.1"/>
    </source>
</evidence>
<dbReference type="GO" id="GO:0006508">
    <property type="term" value="P:proteolysis"/>
    <property type="evidence" value="ECO:0007669"/>
    <property type="project" value="UniProtKB-KW"/>
</dbReference>
<feature type="binding site" evidence="14">
    <location>
        <position position="200"/>
    </location>
    <ligand>
        <name>Zn(2+)</name>
        <dbReference type="ChEBI" id="CHEBI:29105"/>
        <label>1</label>
    </ligand>
</feature>
<feature type="binding site" evidence="14">
    <location>
        <position position="202"/>
    </location>
    <ligand>
        <name>Ca(2+)</name>
        <dbReference type="ChEBI" id="CHEBI:29108"/>
        <label>3</label>
    </ligand>
</feature>
<keyword evidence="6" id="KW-0378">Hydrolase</keyword>
<dbReference type="RefSeq" id="XP_035663773.1">
    <property type="nucleotide sequence ID" value="XM_035807880.1"/>
</dbReference>
<feature type="chain" id="PRO_5044698858" evidence="18">
    <location>
        <begin position="21"/>
        <end position="534"/>
    </location>
</feature>
<evidence type="ECO:0000313" key="21">
    <source>
        <dbReference type="RefSeq" id="XP_035663772.1"/>
    </source>
</evidence>
<feature type="domain" description="Peptidase metallopeptidase" evidence="19">
    <location>
        <begin position="108"/>
        <end position="268"/>
    </location>
</feature>
<evidence type="ECO:0000256" key="4">
    <source>
        <dbReference type="ARBA" id="ARBA00022729"/>
    </source>
</evidence>
<dbReference type="InterPro" id="IPR036365">
    <property type="entry name" value="PGBD-like_sf"/>
</dbReference>
<proteinExistence type="inferred from homology"/>
<feature type="active site" evidence="12">
    <location>
        <position position="224"/>
    </location>
</feature>
<evidence type="ECO:0000256" key="18">
    <source>
        <dbReference type="SAM" id="SignalP"/>
    </source>
</evidence>
<gene>
    <name evidence="21 22" type="primary">LOC118407405</name>
</gene>
<dbReference type="SUPFAM" id="SSF55486">
    <property type="entry name" value="Metalloproteases ('zincins'), catalytic domain"/>
    <property type="match status" value="1"/>
</dbReference>
<feature type="binding site" evidence="13">
    <location>
        <position position="233"/>
    </location>
    <ligand>
        <name>Zn(2+)</name>
        <dbReference type="ChEBI" id="CHEBI:29105"/>
        <label>2</label>
        <note>catalytic</note>
    </ligand>
</feature>
<organism evidence="20 22">
    <name type="scientific">Branchiostoma floridae</name>
    <name type="common">Florida lancelet</name>
    <name type="synonym">Amphioxus</name>
    <dbReference type="NCBI Taxonomy" id="7739"/>
    <lineage>
        <taxon>Eukaryota</taxon>
        <taxon>Metazoa</taxon>
        <taxon>Chordata</taxon>
        <taxon>Cephalochordata</taxon>
        <taxon>Leptocardii</taxon>
        <taxon>Amphioxiformes</taxon>
        <taxon>Branchiostomatidae</taxon>
        <taxon>Branchiostoma</taxon>
    </lineage>
</organism>
<keyword evidence="20" id="KW-1185">Reference proteome</keyword>
<dbReference type="Proteomes" id="UP000001554">
    <property type="component" value="Unplaced"/>
</dbReference>
<accession>A0A9J7KKD8</accession>
<keyword evidence="4 18" id="KW-0732">Signal</keyword>
<dbReference type="Gene3D" id="2.110.10.10">
    <property type="entry name" value="Hemopexin-like domain"/>
    <property type="match status" value="1"/>
</dbReference>
<keyword evidence="11" id="KW-1015">Disulfide bond</keyword>
<evidence type="ECO:0000256" key="8">
    <source>
        <dbReference type="ARBA" id="ARBA00022837"/>
    </source>
</evidence>
<evidence type="ECO:0000256" key="7">
    <source>
        <dbReference type="ARBA" id="ARBA00022833"/>
    </source>
</evidence>
<dbReference type="InterPro" id="IPR018487">
    <property type="entry name" value="Hemopexin-like_repeat"/>
</dbReference>
<feature type="binding site" evidence="14">
    <location>
        <position position="347"/>
    </location>
    <ligand>
        <name>Ca(2+)</name>
        <dbReference type="ChEBI" id="CHEBI:29108"/>
        <label>4</label>
    </ligand>
</feature>
<evidence type="ECO:0000256" key="14">
    <source>
        <dbReference type="PIRSR" id="PIRSR621190-2"/>
    </source>
</evidence>
<feature type="repeat" description="Hemopexin" evidence="16">
    <location>
        <begin position="343"/>
        <end position="389"/>
    </location>
</feature>
<evidence type="ECO:0000256" key="5">
    <source>
        <dbReference type="ARBA" id="ARBA00022737"/>
    </source>
</evidence>
<feature type="binding site" evidence="14">
    <location>
        <position position="241"/>
    </location>
    <ligand>
        <name>Zn(2+)</name>
        <dbReference type="ChEBI" id="CHEBI:29105"/>
        <label>2</label>
        <note>catalytic</note>
    </ligand>
</feature>
<dbReference type="Pfam" id="PF01471">
    <property type="entry name" value="PG_binding_1"/>
    <property type="match status" value="1"/>
</dbReference>
<name>A0A9J7KKD8_BRAFL</name>
<feature type="binding site" evidence="14">
    <location>
        <position position="303"/>
    </location>
    <ligand>
        <name>Ca(2+)</name>
        <dbReference type="ChEBI" id="CHEBI:29108"/>
        <label>5</label>
    </ligand>
</feature>
<evidence type="ECO:0000256" key="6">
    <source>
        <dbReference type="ARBA" id="ARBA00022801"/>
    </source>
</evidence>
<dbReference type="InterPro" id="IPR000585">
    <property type="entry name" value="Hemopexin-like_dom"/>
</dbReference>
<dbReference type="Pfam" id="PF00413">
    <property type="entry name" value="Peptidase_M10"/>
    <property type="match status" value="1"/>
</dbReference>
<evidence type="ECO:0000256" key="10">
    <source>
        <dbReference type="ARBA" id="ARBA00023145"/>
    </source>
</evidence>
<dbReference type="PRINTS" id="PR00138">
    <property type="entry name" value="MATRIXIN"/>
</dbReference>
<dbReference type="InterPro" id="IPR001818">
    <property type="entry name" value="Pept_M10_metallopeptidase"/>
</dbReference>
<dbReference type="CDD" id="cd00094">
    <property type="entry name" value="HX"/>
    <property type="match status" value="1"/>
</dbReference>
<comment type="cofactor">
    <cofactor evidence="14">
        <name>Ca(2+)</name>
        <dbReference type="ChEBI" id="CHEBI:29108"/>
    </cofactor>
    <text evidence="14">Can bind about 5 Ca(2+) ions per subunit.</text>
</comment>
<keyword evidence="2" id="KW-0645">Protease</keyword>
<feature type="binding site" evidence="14">
    <location>
        <position position="349"/>
    </location>
    <ligand>
        <name>Ca(2+)</name>
        <dbReference type="ChEBI" id="CHEBI:29108"/>
        <label>5</label>
    </ligand>
</feature>
<dbReference type="PROSITE" id="PS51642">
    <property type="entry name" value="HEMOPEXIN_2"/>
    <property type="match status" value="3"/>
</dbReference>
<evidence type="ECO:0000256" key="16">
    <source>
        <dbReference type="PROSITE-ProRule" id="PRU01011"/>
    </source>
</evidence>
<comment type="similarity">
    <text evidence="1">Belongs to the peptidase M10A family.</text>
</comment>
<dbReference type="InterPro" id="IPR033739">
    <property type="entry name" value="M10A_MMP"/>
</dbReference>
<dbReference type="GeneID" id="118407405"/>